<dbReference type="AlphaFoldDB" id="A0A242NAU8"/>
<gene>
    <name evidence="1" type="ORF">PAMC26510_02935</name>
</gene>
<evidence type="ECO:0000313" key="2">
    <source>
        <dbReference type="Proteomes" id="UP000194546"/>
    </source>
</evidence>
<organism evidence="1 2">
    <name type="scientific">Caballeronia sordidicola</name>
    <name type="common">Burkholderia sordidicola</name>
    <dbReference type="NCBI Taxonomy" id="196367"/>
    <lineage>
        <taxon>Bacteria</taxon>
        <taxon>Pseudomonadati</taxon>
        <taxon>Pseudomonadota</taxon>
        <taxon>Betaproteobacteria</taxon>
        <taxon>Burkholderiales</taxon>
        <taxon>Burkholderiaceae</taxon>
        <taxon>Caballeronia</taxon>
    </lineage>
</organism>
<accession>A0A242NAU8</accession>
<name>A0A242NAU8_CABSO</name>
<evidence type="ECO:0000313" key="1">
    <source>
        <dbReference type="EMBL" id="OTP80578.1"/>
    </source>
</evidence>
<dbReference type="Proteomes" id="UP000194546">
    <property type="component" value="Unassembled WGS sequence"/>
</dbReference>
<reference evidence="1 2" key="1">
    <citation type="submission" date="2017-03" db="EMBL/GenBank/DDBJ databases">
        <title>Genome analysis of strain PAMC 26510.</title>
        <authorList>
            <person name="Oh H.-M."/>
            <person name="Yang J.-A."/>
        </authorList>
    </citation>
    <scope>NUCLEOTIDE SEQUENCE [LARGE SCALE GENOMIC DNA]</scope>
    <source>
        <strain evidence="1 2">PAMC 26510</strain>
    </source>
</reference>
<comment type="caution">
    <text evidence="1">The sequence shown here is derived from an EMBL/GenBank/DDBJ whole genome shotgun (WGS) entry which is preliminary data.</text>
</comment>
<proteinExistence type="predicted"/>
<protein>
    <submittedName>
        <fullName evidence="1">Uncharacterized protein</fullName>
    </submittedName>
</protein>
<sequence>MSVRWLIMAGHFGGASVHRAGAVCTPASLVSDVPGLIKSLA</sequence>
<dbReference type="EMBL" id="NBTY01000006">
    <property type="protein sequence ID" value="OTP80578.1"/>
    <property type="molecule type" value="Genomic_DNA"/>
</dbReference>